<keyword evidence="1" id="KW-0472">Membrane</keyword>
<sequence length="200" mass="21259">MKTRTAPISVVPVLGVDLLIALVAAIAAFLFNQAVNLALSSESINQNLQAPPAFLVVGSSLAIPLVYIVLDVLNAAGNRLKLPLAGSRKRAQQIYARRIHLGLLALYFNAILVALCWSASAMPVMSKIYLAAVFAIAIYALGQSIPSTKLSFTLSGVLFVIVLLATQTFIITKTQAEAEQAGEELRERLGNGNPGAEDKD</sequence>
<feature type="transmembrane region" description="Helical" evidence="1">
    <location>
        <begin position="12"/>
        <end position="32"/>
    </location>
</feature>
<keyword evidence="1" id="KW-1133">Transmembrane helix</keyword>
<dbReference type="Proteomes" id="UP000615026">
    <property type="component" value="Unassembled WGS sequence"/>
</dbReference>
<dbReference type="AlphaFoldDB" id="A0A928ZS24"/>
<gene>
    <name evidence="2" type="ORF">IQ260_02260</name>
</gene>
<feature type="transmembrane region" description="Helical" evidence="1">
    <location>
        <begin position="128"/>
        <end position="145"/>
    </location>
</feature>
<proteinExistence type="predicted"/>
<keyword evidence="3" id="KW-1185">Reference proteome</keyword>
<evidence type="ECO:0000313" key="2">
    <source>
        <dbReference type="EMBL" id="MBE9065472.1"/>
    </source>
</evidence>
<accession>A0A928ZS24</accession>
<reference evidence="2" key="1">
    <citation type="submission" date="2020-10" db="EMBL/GenBank/DDBJ databases">
        <authorList>
            <person name="Castelo-Branco R."/>
            <person name="Eusebio N."/>
            <person name="Adriana R."/>
            <person name="Vieira A."/>
            <person name="Brugerolle De Fraissinette N."/>
            <person name="Rezende De Castro R."/>
            <person name="Schneider M.P."/>
            <person name="Vasconcelos V."/>
            <person name="Leao P.N."/>
        </authorList>
    </citation>
    <scope>NUCLEOTIDE SEQUENCE</scope>
    <source>
        <strain evidence="2">LEGE 11479</strain>
    </source>
</reference>
<dbReference type="EMBL" id="JADEXP010000009">
    <property type="protein sequence ID" value="MBE9065472.1"/>
    <property type="molecule type" value="Genomic_DNA"/>
</dbReference>
<name>A0A928ZS24_LEPEC</name>
<dbReference type="RefSeq" id="WP_193990460.1">
    <property type="nucleotide sequence ID" value="NZ_JADEXP010000009.1"/>
</dbReference>
<feature type="transmembrane region" description="Helical" evidence="1">
    <location>
        <begin position="98"/>
        <end position="122"/>
    </location>
</feature>
<protein>
    <submittedName>
        <fullName evidence="2">Uncharacterized protein</fullName>
    </submittedName>
</protein>
<keyword evidence="1" id="KW-0812">Transmembrane</keyword>
<evidence type="ECO:0000313" key="3">
    <source>
        <dbReference type="Proteomes" id="UP000615026"/>
    </source>
</evidence>
<feature type="transmembrane region" description="Helical" evidence="1">
    <location>
        <begin position="52"/>
        <end position="77"/>
    </location>
</feature>
<evidence type="ECO:0000256" key="1">
    <source>
        <dbReference type="SAM" id="Phobius"/>
    </source>
</evidence>
<comment type="caution">
    <text evidence="2">The sequence shown here is derived from an EMBL/GenBank/DDBJ whole genome shotgun (WGS) entry which is preliminary data.</text>
</comment>
<feature type="transmembrane region" description="Helical" evidence="1">
    <location>
        <begin position="152"/>
        <end position="171"/>
    </location>
</feature>
<organism evidence="2 3">
    <name type="scientific">Leptolyngbya cf. ectocarpi LEGE 11479</name>
    <dbReference type="NCBI Taxonomy" id="1828722"/>
    <lineage>
        <taxon>Bacteria</taxon>
        <taxon>Bacillati</taxon>
        <taxon>Cyanobacteriota</taxon>
        <taxon>Cyanophyceae</taxon>
        <taxon>Leptolyngbyales</taxon>
        <taxon>Leptolyngbyaceae</taxon>
        <taxon>Leptolyngbya group</taxon>
        <taxon>Leptolyngbya</taxon>
    </lineage>
</organism>